<feature type="domain" description="Thioredoxin" evidence="13">
    <location>
        <begin position="6"/>
        <end position="160"/>
    </location>
</feature>
<evidence type="ECO:0000256" key="4">
    <source>
        <dbReference type="ARBA" id="ARBA00012723"/>
    </source>
</evidence>
<feature type="region of interest" description="Disordered" evidence="12">
    <location>
        <begin position="434"/>
        <end position="464"/>
    </location>
</feature>
<dbReference type="GO" id="GO:0015035">
    <property type="term" value="F:protein-disulfide reductase activity"/>
    <property type="evidence" value="ECO:0007669"/>
    <property type="project" value="TreeGrafter"/>
</dbReference>
<dbReference type="Pfam" id="PF00085">
    <property type="entry name" value="Thioredoxin"/>
    <property type="match status" value="2"/>
</dbReference>
<dbReference type="PROSITE" id="PS00194">
    <property type="entry name" value="THIOREDOXIN_1"/>
    <property type="match status" value="2"/>
</dbReference>
<dbReference type="STRING" id="42157.A0A182DY72"/>
<evidence type="ECO:0000256" key="2">
    <source>
        <dbReference type="ARBA" id="ARBA00004319"/>
    </source>
</evidence>
<dbReference type="EMBL" id="UYRW01000061">
    <property type="protein sequence ID" value="VDK62491.1"/>
    <property type="molecule type" value="Genomic_DNA"/>
</dbReference>
<name>A0A182DY72_ONCOC</name>
<comment type="catalytic activity">
    <reaction evidence="1">
        <text>Catalyzes the rearrangement of -S-S- bonds in proteins.</text>
        <dbReference type="EC" id="5.3.4.1"/>
    </reaction>
</comment>
<protein>
    <recommendedName>
        <fullName evidence="4">protein disulfide-isomerase</fullName>
        <ecNumber evidence="4">5.3.4.1</ecNumber>
    </recommendedName>
</protein>
<organism evidence="16">
    <name type="scientific">Onchocerca ochengi</name>
    <name type="common">Filarial nematode worm</name>
    <dbReference type="NCBI Taxonomy" id="42157"/>
    <lineage>
        <taxon>Eukaryota</taxon>
        <taxon>Metazoa</taxon>
        <taxon>Ecdysozoa</taxon>
        <taxon>Nematoda</taxon>
        <taxon>Chromadorea</taxon>
        <taxon>Rhabditida</taxon>
        <taxon>Spirurina</taxon>
        <taxon>Spiruromorpha</taxon>
        <taxon>Filarioidea</taxon>
        <taxon>Onchocercidae</taxon>
        <taxon>Onchocerca</taxon>
    </lineage>
</organism>
<dbReference type="FunFam" id="3.40.30.10:FF:000032">
    <property type="entry name" value="Protein disulfide-isomerase A6 homolog"/>
    <property type="match status" value="1"/>
</dbReference>
<keyword evidence="10" id="KW-0676">Redox-active center</keyword>
<keyword evidence="15" id="KW-1185">Reference proteome</keyword>
<evidence type="ECO:0000256" key="11">
    <source>
        <dbReference type="RuleBase" id="RU004208"/>
    </source>
</evidence>
<dbReference type="PANTHER" id="PTHR45815">
    <property type="entry name" value="PROTEIN DISULFIDE-ISOMERASE A6"/>
    <property type="match status" value="1"/>
</dbReference>
<evidence type="ECO:0000256" key="1">
    <source>
        <dbReference type="ARBA" id="ARBA00001182"/>
    </source>
</evidence>
<dbReference type="CDD" id="cd03001">
    <property type="entry name" value="PDI_a_P5"/>
    <property type="match status" value="2"/>
</dbReference>
<reference evidence="16" key="1">
    <citation type="submission" date="2016-06" db="UniProtKB">
        <authorList>
            <consortium name="WormBaseParasite"/>
        </authorList>
    </citation>
    <scope>IDENTIFICATION</scope>
</reference>
<dbReference type="CDD" id="cd02983">
    <property type="entry name" value="P5_C"/>
    <property type="match status" value="1"/>
</dbReference>
<evidence type="ECO:0000256" key="12">
    <source>
        <dbReference type="SAM" id="MobiDB-lite"/>
    </source>
</evidence>
<keyword evidence="9" id="KW-0413">Isomerase</keyword>
<evidence type="ECO:0000256" key="5">
    <source>
        <dbReference type="ARBA" id="ARBA00022729"/>
    </source>
</evidence>
<evidence type="ECO:0000313" key="14">
    <source>
        <dbReference type="EMBL" id="VDK62491.1"/>
    </source>
</evidence>
<sequence>MQTTNMKLPSTALALARSAIYFGINKHIHLLIGLSHALYDGNRDIIQLTKLNFNSEVLKSDEIWIVEFFAPWCGHCQQLVPEYTKLANALKGIFKVGAVDMTQHQSVGAPYNVQGFPTIKIFGANKKVPVDYQGYRKQKIIEGPRTAQAMADSLMNELRKTINAKLGVSDSSRSSGKKESGKHVIELTDSNFEEYVLHSKDIWLVEFFAPWCGHCKALKPHWEAAASELAGKVKLGAVDATVYQSLAARFGIKGYPTIKYFAPGSSARDAEDYVGGRTSDDIVQYALNKVAENMPAPEIIEAVSQEVVENACKEKQLCIIAVLPHILDCQSSCRNDYLKVLKELAEKFKRNIWGWVWTEAGKQTELEEAFGMGGFGYPALAAMSYRKMKFSMLKGSFGVSGINEFLRDLSYGKGQTAPMKDAQFPKILNVEPWDGKDGEIPVEEDIDVSDVDLDEEEKPKKIEL</sequence>
<dbReference type="InterPro" id="IPR036249">
    <property type="entry name" value="Thioredoxin-like_sf"/>
</dbReference>
<dbReference type="NCBIfam" id="TIGR01126">
    <property type="entry name" value="pdi_dom"/>
    <property type="match status" value="1"/>
</dbReference>
<evidence type="ECO:0000256" key="6">
    <source>
        <dbReference type="ARBA" id="ARBA00022737"/>
    </source>
</evidence>
<dbReference type="InterPro" id="IPR013766">
    <property type="entry name" value="Thioredoxin_domain"/>
</dbReference>
<dbReference type="Pfam" id="PF24541">
    <property type="entry name" value="Thioredox_PDIA6_C"/>
    <property type="match status" value="1"/>
</dbReference>
<dbReference type="PROSITE" id="PS51352">
    <property type="entry name" value="THIOREDOXIN_2"/>
    <property type="match status" value="2"/>
</dbReference>
<dbReference type="OrthoDB" id="10264505at2759"/>
<evidence type="ECO:0000256" key="7">
    <source>
        <dbReference type="ARBA" id="ARBA00022824"/>
    </source>
</evidence>
<feature type="domain" description="Thioredoxin" evidence="13">
    <location>
        <begin position="164"/>
        <end position="292"/>
    </location>
</feature>
<comment type="similarity">
    <text evidence="3 11">Belongs to the protein disulfide isomerase family.</text>
</comment>
<comment type="subcellular location">
    <subcellularLocation>
        <location evidence="2">Endoplasmic reticulum lumen</location>
    </subcellularLocation>
</comment>
<evidence type="ECO:0000256" key="10">
    <source>
        <dbReference type="ARBA" id="ARBA00023284"/>
    </source>
</evidence>
<evidence type="ECO:0000256" key="9">
    <source>
        <dbReference type="ARBA" id="ARBA00023235"/>
    </source>
</evidence>
<evidence type="ECO:0000313" key="15">
    <source>
        <dbReference type="Proteomes" id="UP000271087"/>
    </source>
</evidence>
<evidence type="ECO:0000256" key="3">
    <source>
        <dbReference type="ARBA" id="ARBA00006347"/>
    </source>
</evidence>
<dbReference type="InterPro" id="IPR005788">
    <property type="entry name" value="PDI_thioredoxin-like_dom"/>
</dbReference>
<dbReference type="EC" id="5.3.4.1" evidence="4"/>
<dbReference type="PRINTS" id="PR00421">
    <property type="entry name" value="THIOREDOXIN"/>
</dbReference>
<evidence type="ECO:0000313" key="16">
    <source>
        <dbReference type="WBParaSite" id="nOo.2.0.1.t00613-RA"/>
    </source>
</evidence>
<evidence type="ECO:0000259" key="13">
    <source>
        <dbReference type="PROSITE" id="PS51352"/>
    </source>
</evidence>
<dbReference type="Gene3D" id="3.40.30.10">
    <property type="entry name" value="Glutaredoxin"/>
    <property type="match status" value="2"/>
</dbReference>
<dbReference type="SUPFAM" id="SSF52833">
    <property type="entry name" value="Thioredoxin-like"/>
    <property type="match status" value="3"/>
</dbReference>
<dbReference type="AlphaFoldDB" id="A0A182DY72"/>
<accession>A0A182DY72</accession>
<feature type="compositionally biased region" description="Acidic residues" evidence="12">
    <location>
        <begin position="440"/>
        <end position="456"/>
    </location>
</feature>
<gene>
    <name evidence="14" type="ORF">NOO_LOCUS613</name>
</gene>
<dbReference type="PANTHER" id="PTHR45815:SF3">
    <property type="entry name" value="PROTEIN DISULFIDE-ISOMERASE A6"/>
    <property type="match status" value="1"/>
</dbReference>
<dbReference type="InterPro" id="IPR057305">
    <property type="entry name" value="Thioredox_PDIA6_C"/>
</dbReference>
<keyword evidence="6" id="KW-0677">Repeat</keyword>
<dbReference type="Proteomes" id="UP000271087">
    <property type="component" value="Unassembled WGS sequence"/>
</dbReference>
<proteinExistence type="inferred from homology"/>
<keyword evidence="7" id="KW-0256">Endoplasmic reticulum</keyword>
<dbReference type="GO" id="GO:0034976">
    <property type="term" value="P:response to endoplasmic reticulum stress"/>
    <property type="evidence" value="ECO:0007669"/>
    <property type="project" value="TreeGrafter"/>
</dbReference>
<dbReference type="WBParaSite" id="nOo.2.0.1.t00613-RA">
    <property type="protein sequence ID" value="nOo.2.0.1.t00613-RA"/>
    <property type="gene ID" value="nOo.2.0.1.g00613"/>
</dbReference>
<reference evidence="14 15" key="2">
    <citation type="submission" date="2018-08" db="EMBL/GenBank/DDBJ databases">
        <authorList>
            <person name="Laetsch R D."/>
            <person name="Stevens L."/>
            <person name="Kumar S."/>
            <person name="Blaxter L. M."/>
        </authorList>
    </citation>
    <scope>NUCLEOTIDE SEQUENCE [LARGE SCALE GENOMIC DNA]</scope>
</reference>
<keyword evidence="5" id="KW-0732">Signal</keyword>
<dbReference type="InterPro" id="IPR017937">
    <property type="entry name" value="Thioredoxin_CS"/>
</dbReference>
<dbReference type="GO" id="GO:0005788">
    <property type="term" value="C:endoplasmic reticulum lumen"/>
    <property type="evidence" value="ECO:0007669"/>
    <property type="project" value="UniProtKB-SubCell"/>
</dbReference>
<evidence type="ECO:0000256" key="8">
    <source>
        <dbReference type="ARBA" id="ARBA00023157"/>
    </source>
</evidence>
<keyword evidence="8" id="KW-1015">Disulfide bond</keyword>
<dbReference type="GO" id="GO:0003756">
    <property type="term" value="F:protein disulfide isomerase activity"/>
    <property type="evidence" value="ECO:0007669"/>
    <property type="project" value="UniProtKB-EC"/>
</dbReference>